<name>A0A6A5SND7_9PLEO</name>
<dbReference type="Proteomes" id="UP000800038">
    <property type="component" value="Unassembled WGS sequence"/>
</dbReference>
<protein>
    <submittedName>
        <fullName evidence="1">Uncharacterized protein</fullName>
    </submittedName>
</protein>
<dbReference type="AlphaFoldDB" id="A0A6A5SND7"/>
<sequence length="65" mass="7277">MVLEIGEVAFDFSFAGCDTMQDIFQRFRGRGDDMSRERLDGRSIATAVDPTKCLSTQLTQITLSK</sequence>
<evidence type="ECO:0000313" key="1">
    <source>
        <dbReference type="EMBL" id="KAF1942151.1"/>
    </source>
</evidence>
<evidence type="ECO:0000313" key="2">
    <source>
        <dbReference type="Proteomes" id="UP000800038"/>
    </source>
</evidence>
<proteinExistence type="predicted"/>
<accession>A0A6A5SND7</accession>
<reference evidence="1" key="1">
    <citation type="journal article" date="2020" name="Stud. Mycol.">
        <title>101 Dothideomycetes genomes: a test case for predicting lifestyles and emergence of pathogens.</title>
        <authorList>
            <person name="Haridas S."/>
            <person name="Albert R."/>
            <person name="Binder M."/>
            <person name="Bloem J."/>
            <person name="Labutti K."/>
            <person name="Salamov A."/>
            <person name="Andreopoulos B."/>
            <person name="Baker S."/>
            <person name="Barry K."/>
            <person name="Bills G."/>
            <person name="Bluhm B."/>
            <person name="Cannon C."/>
            <person name="Castanera R."/>
            <person name="Culley D."/>
            <person name="Daum C."/>
            <person name="Ezra D."/>
            <person name="Gonzalez J."/>
            <person name="Henrissat B."/>
            <person name="Kuo A."/>
            <person name="Liang C."/>
            <person name="Lipzen A."/>
            <person name="Lutzoni F."/>
            <person name="Magnuson J."/>
            <person name="Mondo S."/>
            <person name="Nolan M."/>
            <person name="Ohm R."/>
            <person name="Pangilinan J."/>
            <person name="Park H.-J."/>
            <person name="Ramirez L."/>
            <person name="Alfaro M."/>
            <person name="Sun H."/>
            <person name="Tritt A."/>
            <person name="Yoshinaga Y."/>
            <person name="Zwiers L.-H."/>
            <person name="Turgeon B."/>
            <person name="Goodwin S."/>
            <person name="Spatafora J."/>
            <person name="Crous P."/>
            <person name="Grigoriev I."/>
        </authorList>
    </citation>
    <scope>NUCLEOTIDE SEQUENCE</scope>
    <source>
        <strain evidence="1">CBS 161.51</strain>
    </source>
</reference>
<keyword evidence="2" id="KW-1185">Reference proteome</keyword>
<gene>
    <name evidence="1" type="ORF">EJ02DRAFT_454511</name>
</gene>
<dbReference type="EMBL" id="ML976038">
    <property type="protein sequence ID" value="KAF1942151.1"/>
    <property type="molecule type" value="Genomic_DNA"/>
</dbReference>
<organism evidence="1 2">
    <name type="scientific">Clathrospora elynae</name>
    <dbReference type="NCBI Taxonomy" id="706981"/>
    <lineage>
        <taxon>Eukaryota</taxon>
        <taxon>Fungi</taxon>
        <taxon>Dikarya</taxon>
        <taxon>Ascomycota</taxon>
        <taxon>Pezizomycotina</taxon>
        <taxon>Dothideomycetes</taxon>
        <taxon>Pleosporomycetidae</taxon>
        <taxon>Pleosporales</taxon>
        <taxon>Diademaceae</taxon>
        <taxon>Clathrospora</taxon>
    </lineage>
</organism>